<evidence type="ECO:0000313" key="2">
    <source>
        <dbReference type="Proteomes" id="UP000217257"/>
    </source>
</evidence>
<dbReference type="KEGG" id="cfus:CYFUS_003095"/>
<proteinExistence type="predicted"/>
<dbReference type="RefSeq" id="WP_232537582.1">
    <property type="nucleotide sequence ID" value="NZ_CP022098.1"/>
</dbReference>
<accession>A0A250J2B4</accession>
<dbReference type="SUPFAM" id="SSF63829">
    <property type="entry name" value="Calcium-dependent phosphotriesterase"/>
    <property type="match status" value="1"/>
</dbReference>
<sequence>MARGARSWRGALCGWVVGAGVCGWGGPGTAALGQTAMAAESEQNSWVFAPVADARVEWDVASAVQGKSTVSFSLSPTGTDGTVFNSRESPSTDSRPQLVVMTVDGGAPPSPGDWTFYGSAEGLPPHVLGVSADEGGNLWVAGGEDGLFVLQKGQTRFRRFTQEDGLRPHGYMPDGSAPPGTKYLNVISVTGGPAGVAFVGYGGKAPASGMPTCEDEWDAAYYAGRTPDASIYKSGDADRVTLSGTGIQVVHYDISTGPDKVAAEPRGREKLCHILRIAYDPKTRSVWFGANHGFAWGNADFTGYSCAPGTWNYDCAGVMEHVHPAINGWNASGTGVVLLTDSYYGVSLASNGDVWFGGAIRSTRFRYGTLGYNYWRAQVQSEDRAYSANRLDVWPDAVSEPSLPTREQRVDDNVSGMAVMGDQSVWVGSFTRGLALLDSNGQRLRTLSTELVDGAGRVSAVAADPSDASVWAGASWGEGLSRVRGGEVLLYGESVLPSSVHWLPVKDIQVDRSGPQRRILIAFDGTPSKPGAVGVYTGP</sequence>
<dbReference type="Proteomes" id="UP000217257">
    <property type="component" value="Chromosome"/>
</dbReference>
<evidence type="ECO:0000313" key="1">
    <source>
        <dbReference type="EMBL" id="ATB37670.1"/>
    </source>
</evidence>
<protein>
    <submittedName>
        <fullName evidence="1">Uncharacterized protein</fullName>
    </submittedName>
</protein>
<organism evidence="1 2">
    <name type="scientific">Cystobacter fuscus</name>
    <dbReference type="NCBI Taxonomy" id="43"/>
    <lineage>
        <taxon>Bacteria</taxon>
        <taxon>Pseudomonadati</taxon>
        <taxon>Myxococcota</taxon>
        <taxon>Myxococcia</taxon>
        <taxon>Myxococcales</taxon>
        <taxon>Cystobacterineae</taxon>
        <taxon>Archangiaceae</taxon>
        <taxon>Cystobacter</taxon>
    </lineage>
</organism>
<name>A0A250J2B4_9BACT</name>
<dbReference type="Gene3D" id="2.130.10.10">
    <property type="entry name" value="YVTN repeat-like/Quinoprotein amine dehydrogenase"/>
    <property type="match status" value="1"/>
</dbReference>
<reference evidence="1 2" key="1">
    <citation type="submission" date="2017-06" db="EMBL/GenBank/DDBJ databases">
        <title>Sequencing and comparative analysis of myxobacterial genomes.</title>
        <authorList>
            <person name="Rupp O."/>
            <person name="Goesmann A."/>
            <person name="Sogaard-Andersen L."/>
        </authorList>
    </citation>
    <scope>NUCLEOTIDE SEQUENCE [LARGE SCALE GENOMIC DNA]</scope>
    <source>
        <strain evidence="1 2">DSM 52655</strain>
    </source>
</reference>
<dbReference type="AlphaFoldDB" id="A0A250J2B4"/>
<dbReference type="InterPro" id="IPR015943">
    <property type="entry name" value="WD40/YVTN_repeat-like_dom_sf"/>
</dbReference>
<gene>
    <name evidence="1" type="ORF">CYFUS_003095</name>
</gene>
<dbReference type="EMBL" id="CP022098">
    <property type="protein sequence ID" value="ATB37670.1"/>
    <property type="molecule type" value="Genomic_DNA"/>
</dbReference>